<protein>
    <submittedName>
        <fullName evidence="1">Uncharacterized protein</fullName>
    </submittedName>
</protein>
<proteinExistence type="predicted"/>
<reference evidence="1" key="2">
    <citation type="journal article" date="2015" name="Fish Shellfish Immunol.">
        <title>Early steps in the European eel (Anguilla anguilla)-Vibrio vulnificus interaction in the gills: Role of the RtxA13 toxin.</title>
        <authorList>
            <person name="Callol A."/>
            <person name="Pajuelo D."/>
            <person name="Ebbesson L."/>
            <person name="Teles M."/>
            <person name="MacKenzie S."/>
            <person name="Amaro C."/>
        </authorList>
    </citation>
    <scope>NUCLEOTIDE SEQUENCE</scope>
</reference>
<dbReference type="AlphaFoldDB" id="A0A0E9TY44"/>
<sequence>MLAKEPVTTPALTCTHVHLKKSALQARKCS</sequence>
<accession>A0A0E9TY44</accession>
<name>A0A0E9TY44_ANGAN</name>
<organism evidence="1">
    <name type="scientific">Anguilla anguilla</name>
    <name type="common">European freshwater eel</name>
    <name type="synonym">Muraena anguilla</name>
    <dbReference type="NCBI Taxonomy" id="7936"/>
    <lineage>
        <taxon>Eukaryota</taxon>
        <taxon>Metazoa</taxon>
        <taxon>Chordata</taxon>
        <taxon>Craniata</taxon>
        <taxon>Vertebrata</taxon>
        <taxon>Euteleostomi</taxon>
        <taxon>Actinopterygii</taxon>
        <taxon>Neopterygii</taxon>
        <taxon>Teleostei</taxon>
        <taxon>Anguilliformes</taxon>
        <taxon>Anguillidae</taxon>
        <taxon>Anguilla</taxon>
    </lineage>
</organism>
<reference evidence="1" key="1">
    <citation type="submission" date="2014-11" db="EMBL/GenBank/DDBJ databases">
        <authorList>
            <person name="Amaro Gonzalez C."/>
        </authorList>
    </citation>
    <scope>NUCLEOTIDE SEQUENCE</scope>
</reference>
<dbReference type="EMBL" id="GBXM01050737">
    <property type="protein sequence ID" value="JAH57840.1"/>
    <property type="molecule type" value="Transcribed_RNA"/>
</dbReference>
<evidence type="ECO:0000313" key="1">
    <source>
        <dbReference type="EMBL" id="JAH57840.1"/>
    </source>
</evidence>